<organism evidence="10 11">
    <name type="scientific">Ovis ammon polii</name>
    <dbReference type="NCBI Taxonomy" id="230172"/>
    <lineage>
        <taxon>Eukaryota</taxon>
        <taxon>Metazoa</taxon>
        <taxon>Chordata</taxon>
        <taxon>Craniata</taxon>
        <taxon>Vertebrata</taxon>
        <taxon>Euteleostomi</taxon>
        <taxon>Mammalia</taxon>
        <taxon>Eutheria</taxon>
        <taxon>Laurasiatheria</taxon>
        <taxon>Artiodactyla</taxon>
        <taxon>Ruminantia</taxon>
        <taxon>Pecora</taxon>
        <taxon>Bovidae</taxon>
        <taxon>Caprinae</taxon>
        <taxon>Ovis</taxon>
    </lineage>
</organism>
<comment type="similarity">
    <text evidence="2">Belongs to the dpy-19 family.</text>
</comment>
<evidence type="ECO:0000256" key="3">
    <source>
        <dbReference type="ARBA" id="ARBA00022676"/>
    </source>
</evidence>
<comment type="caution">
    <text evidence="10">The sequence shown here is derived from an EMBL/GenBank/DDBJ whole genome shotgun (WGS) entry which is preliminary data.</text>
</comment>
<evidence type="ECO:0000256" key="6">
    <source>
        <dbReference type="ARBA" id="ARBA00022989"/>
    </source>
</evidence>
<dbReference type="Pfam" id="PF10034">
    <property type="entry name" value="Dpy19"/>
    <property type="match status" value="2"/>
</dbReference>
<feature type="transmembrane region" description="Helical" evidence="9">
    <location>
        <begin position="119"/>
        <end position="137"/>
    </location>
</feature>
<comment type="subcellular location">
    <subcellularLocation>
        <location evidence="1">Membrane</location>
        <topology evidence="1">Multi-pass membrane protein</topology>
    </subcellularLocation>
</comment>
<feature type="transmembrane region" description="Helical" evidence="9">
    <location>
        <begin position="200"/>
        <end position="219"/>
    </location>
</feature>
<feature type="transmembrane region" description="Helical" evidence="9">
    <location>
        <begin position="231"/>
        <end position="251"/>
    </location>
</feature>
<proteinExistence type="inferred from homology"/>
<gene>
    <name evidence="10" type="ORF">MG293_006493</name>
</gene>
<name>A0AAD4YD54_OVIAM</name>
<dbReference type="AlphaFoldDB" id="A0AAD4YD54"/>
<evidence type="ECO:0000313" key="11">
    <source>
        <dbReference type="Proteomes" id="UP001214576"/>
    </source>
</evidence>
<dbReference type="GO" id="GO:0000030">
    <property type="term" value="F:mannosyltransferase activity"/>
    <property type="evidence" value="ECO:0007669"/>
    <property type="project" value="TreeGrafter"/>
</dbReference>
<dbReference type="PANTHER" id="PTHR31488:SF6">
    <property type="entry name" value="C-MANNOSYLTRANSFERASE DPY19L2-RELATED"/>
    <property type="match status" value="1"/>
</dbReference>
<feature type="region of interest" description="Disordered" evidence="8">
    <location>
        <begin position="1"/>
        <end position="70"/>
    </location>
</feature>
<evidence type="ECO:0000256" key="7">
    <source>
        <dbReference type="ARBA" id="ARBA00023136"/>
    </source>
</evidence>
<dbReference type="PANTHER" id="PTHR31488">
    <property type="entry name" value="DPY-19-LIKE 1, LIKE (H. SAPIENS)"/>
    <property type="match status" value="1"/>
</dbReference>
<dbReference type="Proteomes" id="UP001214576">
    <property type="component" value="Unassembled WGS sequence"/>
</dbReference>
<keyword evidence="7 9" id="KW-0472">Membrane</keyword>
<keyword evidence="5 9" id="KW-0812">Transmembrane</keyword>
<evidence type="ECO:0000313" key="10">
    <source>
        <dbReference type="EMBL" id="KAI4543699.1"/>
    </source>
</evidence>
<reference evidence="10" key="1">
    <citation type="submission" date="2022-03" db="EMBL/GenBank/DDBJ databases">
        <title>Genomic analyses of argali, domestic sheep and their hybrids provide insights into chromosomal evolution, heterosis and genetic basis of agronomic traits.</title>
        <authorList>
            <person name="Li M."/>
        </authorList>
    </citation>
    <scope>NUCLEOTIDE SEQUENCE</scope>
    <source>
        <strain evidence="10">CAU-MHL-2022a</strain>
        <tissue evidence="10">Skin</tissue>
    </source>
</reference>
<dbReference type="InterPro" id="IPR018732">
    <property type="entry name" value="Dpy-19/Dpy-19-like"/>
</dbReference>
<keyword evidence="3" id="KW-0328">Glycosyltransferase</keyword>
<evidence type="ECO:0000256" key="1">
    <source>
        <dbReference type="ARBA" id="ARBA00004141"/>
    </source>
</evidence>
<dbReference type="GO" id="GO:0005637">
    <property type="term" value="C:nuclear inner membrane"/>
    <property type="evidence" value="ECO:0007669"/>
    <property type="project" value="TreeGrafter"/>
</dbReference>
<dbReference type="EMBL" id="JAKZEL010000005">
    <property type="protein sequence ID" value="KAI4543699.1"/>
    <property type="molecule type" value="Genomic_DNA"/>
</dbReference>
<evidence type="ECO:0000256" key="4">
    <source>
        <dbReference type="ARBA" id="ARBA00022679"/>
    </source>
</evidence>
<feature type="compositionally biased region" description="Basic and acidic residues" evidence="8">
    <location>
        <begin position="42"/>
        <end position="54"/>
    </location>
</feature>
<accession>A0AAD4YD54</accession>
<evidence type="ECO:0000256" key="2">
    <source>
        <dbReference type="ARBA" id="ARBA00008744"/>
    </source>
</evidence>
<dbReference type="GO" id="GO:0007286">
    <property type="term" value="P:spermatid development"/>
    <property type="evidence" value="ECO:0007669"/>
    <property type="project" value="TreeGrafter"/>
</dbReference>
<keyword evidence="4" id="KW-0808">Transferase</keyword>
<sequence>MVGQTRNKLRGAASEPSHSLRSTQSRRRRRATGTGERELEEEPKKEVKRPELPLRTRRRNLPGGARNYSPRRIRNLKTQNCVPVEMVTRPDFLNGRFPFLSSLLEQLWDKAQVLQRRQVSGRGAIGIAAFVAILHWYNCGGYYKQENKIAEDKRGYSGDVDTTSPGKFFISISCTSDVHLNCDSQISVFLCFVFMFGNPMYLSSYYSSSLVITLVIILKRNKIQRFGVSELHFWVIQGSAWFFGTITLKFLTSKILGVSDHIRLSDLIAARILRYTDFDTLIYTCAPEFDFMEKAAIRDIRCVLCANTYLSMIQILSKDNFSHIAVVCIYSPCHFNYEAEALFDTSHVCYGFPDMFSADIQDVHKRHPDITGFSLRICQNYDLLTLTPGCKSVLEGSDAVFAGAMPTMASVKLSTLHPIVNHPHYEDADLRARTKIVYSAYSRKSAKEVRDKLVELHVNYYILEEAWCVVRTKPGCSMLEIWDVEDPSNSANPPLCSILLKDARPYFTTVFQNSMYRVLKVN</sequence>
<keyword evidence="11" id="KW-1185">Reference proteome</keyword>
<keyword evidence="6 9" id="KW-1133">Transmembrane helix</keyword>
<evidence type="ECO:0000256" key="5">
    <source>
        <dbReference type="ARBA" id="ARBA00022692"/>
    </source>
</evidence>
<evidence type="ECO:0000256" key="8">
    <source>
        <dbReference type="SAM" id="MobiDB-lite"/>
    </source>
</evidence>
<evidence type="ECO:0000256" key="9">
    <source>
        <dbReference type="SAM" id="Phobius"/>
    </source>
</evidence>
<protein>
    <submittedName>
        <fullName evidence="10">Uncharacterized protein</fullName>
    </submittedName>
</protein>